<accession>A0A917FCL7</accession>
<comment type="catalytic activity">
    <reaction evidence="7 8 9">
        <text>alpha-D-glucose 6-phosphate = beta-D-fructose 6-phosphate</text>
        <dbReference type="Rhea" id="RHEA:11816"/>
        <dbReference type="ChEBI" id="CHEBI:57634"/>
        <dbReference type="ChEBI" id="CHEBI:58225"/>
        <dbReference type="EC" id="5.3.1.9"/>
    </reaction>
</comment>
<dbReference type="GO" id="GO:0048029">
    <property type="term" value="F:monosaccharide binding"/>
    <property type="evidence" value="ECO:0007669"/>
    <property type="project" value="TreeGrafter"/>
</dbReference>
<dbReference type="PRINTS" id="PR00662">
    <property type="entry name" value="G6PISOMERASE"/>
</dbReference>
<evidence type="ECO:0000313" key="10">
    <source>
        <dbReference type="EMBL" id="GGF68342.1"/>
    </source>
</evidence>
<keyword evidence="5 8" id="KW-0324">Glycolysis</keyword>
<reference evidence="10" key="1">
    <citation type="journal article" date="2014" name="Int. J. Syst. Evol. Microbiol.">
        <title>Complete genome sequence of Corynebacterium casei LMG S-19264T (=DSM 44701T), isolated from a smear-ripened cheese.</title>
        <authorList>
            <consortium name="US DOE Joint Genome Institute (JGI-PGF)"/>
            <person name="Walter F."/>
            <person name="Albersmeier A."/>
            <person name="Kalinowski J."/>
            <person name="Ruckert C."/>
        </authorList>
    </citation>
    <scope>NUCLEOTIDE SEQUENCE</scope>
    <source>
        <strain evidence="10">CGMCC 1.15254</strain>
    </source>
</reference>
<evidence type="ECO:0000256" key="6">
    <source>
        <dbReference type="ARBA" id="ARBA00023235"/>
    </source>
</evidence>
<proteinExistence type="inferred from homology"/>
<evidence type="ECO:0000313" key="11">
    <source>
        <dbReference type="Proteomes" id="UP000632498"/>
    </source>
</evidence>
<dbReference type="InterPro" id="IPR018189">
    <property type="entry name" value="Phosphoglucose_isomerase_CS"/>
</dbReference>
<dbReference type="GO" id="GO:0051156">
    <property type="term" value="P:glucose 6-phosphate metabolic process"/>
    <property type="evidence" value="ECO:0007669"/>
    <property type="project" value="TreeGrafter"/>
</dbReference>
<evidence type="ECO:0000256" key="4">
    <source>
        <dbReference type="ARBA" id="ARBA00022490"/>
    </source>
</evidence>
<dbReference type="AlphaFoldDB" id="A0A917FCL7"/>
<feature type="active site" description="Proton donor" evidence="8">
    <location>
        <position position="352"/>
    </location>
</feature>
<keyword evidence="3 8" id="KW-0312">Gluconeogenesis</keyword>
<sequence length="549" mass="62295">MSALTDSPAWQALLDHHQEIKDVHMRDLFKKDRGRFERFSERSSGLLLDYSKNRITEKTMGLLGDLARSCGVEEARDRMFNGAHINTTEDRAVYHVALRNRSDRAMIVDGHDVMPEVRAVLEKMRHFCDDVREGRWRGVTGKRIRTIVNIGIGGSDLGVIMALQALRSYQSDDLTPRFISNVDSSHLVETLRGLDAETTLFIVSSKSFTTQETLLNATSARTWLIKKLGTDAVRHHFVAVSTNEEKVCDFGIDTDYMFPFWDWVGGRYSTWSAIGLAIALVLGMDKFEEMLEGAFAMDEHFRTSPIEHNIPIIMAMLGVWYANFFGWSTHAVLPYDQYLTRFPQYLQQVDMESNGKRVDLQGRPVDYQTGPIVFGHAGTNAQHSFFQLLHQGKWDVSMDFIGVANNHHPLRDHQTILLSNFLGQTKALMWGKTEKEVRAQLKKKGVSAERIDQLAPHMTFPGNKPTNSLVLPLITPFTIGQLLALYEHKIFVQGVVWNINSFDQWGVQLGKELARDLAPQITGEAPIMGNDCSTQGLLKYMKLLKKEYD</sequence>
<dbReference type="GO" id="GO:0006094">
    <property type="term" value="P:gluconeogenesis"/>
    <property type="evidence" value="ECO:0007669"/>
    <property type="project" value="UniProtKB-UniRule"/>
</dbReference>
<keyword evidence="4 8" id="KW-0963">Cytoplasm</keyword>
<dbReference type="GO" id="GO:0005829">
    <property type="term" value="C:cytosol"/>
    <property type="evidence" value="ECO:0007669"/>
    <property type="project" value="TreeGrafter"/>
</dbReference>
<dbReference type="CDD" id="cd05015">
    <property type="entry name" value="SIS_PGI_1"/>
    <property type="match status" value="1"/>
</dbReference>
<dbReference type="GO" id="GO:0004347">
    <property type="term" value="F:glucose-6-phosphate isomerase activity"/>
    <property type="evidence" value="ECO:0007669"/>
    <property type="project" value="UniProtKB-UniRule"/>
</dbReference>
<keyword evidence="11" id="KW-1185">Reference proteome</keyword>
<comment type="caution">
    <text evidence="10">The sequence shown here is derived from an EMBL/GenBank/DDBJ whole genome shotgun (WGS) entry which is preliminary data.</text>
</comment>
<comment type="pathway">
    <text evidence="1 8 9">Carbohydrate degradation; glycolysis; D-glyceraldehyde 3-phosphate and glycerone phosphate from D-glucose: step 2/4.</text>
</comment>
<dbReference type="HAMAP" id="MF_00473">
    <property type="entry name" value="G6P_isomerase"/>
    <property type="match status" value="1"/>
</dbReference>
<feature type="active site" evidence="8">
    <location>
        <position position="383"/>
    </location>
</feature>
<dbReference type="NCBIfam" id="NF001211">
    <property type="entry name" value="PRK00179.1"/>
    <property type="match status" value="1"/>
</dbReference>
<dbReference type="Pfam" id="PF00342">
    <property type="entry name" value="PGI"/>
    <property type="match status" value="1"/>
</dbReference>
<dbReference type="GO" id="GO:0097367">
    <property type="term" value="F:carbohydrate derivative binding"/>
    <property type="evidence" value="ECO:0007669"/>
    <property type="project" value="InterPro"/>
</dbReference>
<dbReference type="InterPro" id="IPR001672">
    <property type="entry name" value="G6P_Isomerase"/>
</dbReference>
<evidence type="ECO:0000256" key="8">
    <source>
        <dbReference type="HAMAP-Rule" id="MF_00473"/>
    </source>
</evidence>
<protein>
    <recommendedName>
        <fullName evidence="8">Glucose-6-phosphate isomerase</fullName>
        <shortName evidence="8">GPI</shortName>
        <ecNumber evidence="8">5.3.1.9</ecNumber>
    </recommendedName>
    <alternativeName>
        <fullName evidence="8">Phosphoglucose isomerase</fullName>
        <shortName evidence="8">PGI</shortName>
    </alternativeName>
    <alternativeName>
        <fullName evidence="8">Phosphohexose isomerase</fullName>
        <shortName evidence="8">PHI</shortName>
    </alternativeName>
</protein>
<dbReference type="PANTHER" id="PTHR11469:SF1">
    <property type="entry name" value="GLUCOSE-6-PHOSPHATE ISOMERASE"/>
    <property type="match status" value="1"/>
</dbReference>
<name>A0A917FCL7_9PROT</name>
<dbReference type="InterPro" id="IPR046348">
    <property type="entry name" value="SIS_dom_sf"/>
</dbReference>
<evidence type="ECO:0000256" key="9">
    <source>
        <dbReference type="RuleBase" id="RU000612"/>
    </source>
</evidence>
<feature type="active site" evidence="8">
    <location>
        <position position="511"/>
    </location>
</feature>
<dbReference type="Gene3D" id="1.10.1390.10">
    <property type="match status" value="1"/>
</dbReference>
<organism evidence="10 11">
    <name type="scientific">Terasakiella brassicae</name>
    <dbReference type="NCBI Taxonomy" id="1634917"/>
    <lineage>
        <taxon>Bacteria</taxon>
        <taxon>Pseudomonadati</taxon>
        <taxon>Pseudomonadota</taxon>
        <taxon>Alphaproteobacteria</taxon>
        <taxon>Rhodospirillales</taxon>
        <taxon>Terasakiellaceae</taxon>
        <taxon>Terasakiella</taxon>
    </lineage>
</organism>
<evidence type="ECO:0000256" key="1">
    <source>
        <dbReference type="ARBA" id="ARBA00004926"/>
    </source>
</evidence>
<dbReference type="Gene3D" id="3.40.50.10490">
    <property type="entry name" value="Glucose-6-phosphate isomerase like protein, domain 1"/>
    <property type="match status" value="2"/>
</dbReference>
<evidence type="ECO:0000256" key="2">
    <source>
        <dbReference type="ARBA" id="ARBA00006604"/>
    </source>
</evidence>
<comment type="function">
    <text evidence="8">Catalyzes the reversible isomerization of glucose-6-phosphate to fructose-6-phosphate.</text>
</comment>
<evidence type="ECO:0000256" key="5">
    <source>
        <dbReference type="ARBA" id="ARBA00023152"/>
    </source>
</evidence>
<dbReference type="InterPro" id="IPR035476">
    <property type="entry name" value="SIS_PGI_1"/>
</dbReference>
<dbReference type="FunFam" id="3.40.50.10490:FF:000018">
    <property type="entry name" value="Glucose-6-phosphate isomerase"/>
    <property type="match status" value="1"/>
</dbReference>
<dbReference type="PROSITE" id="PS00174">
    <property type="entry name" value="P_GLUCOSE_ISOMERASE_2"/>
    <property type="match status" value="1"/>
</dbReference>
<dbReference type="EC" id="5.3.1.9" evidence="8"/>
<dbReference type="PROSITE" id="PS51463">
    <property type="entry name" value="P_GLUCOSE_ISOMERASE_3"/>
    <property type="match status" value="1"/>
</dbReference>
<dbReference type="PANTHER" id="PTHR11469">
    <property type="entry name" value="GLUCOSE-6-PHOSPHATE ISOMERASE"/>
    <property type="match status" value="1"/>
</dbReference>
<dbReference type="EMBL" id="BMHV01000016">
    <property type="protein sequence ID" value="GGF68342.1"/>
    <property type="molecule type" value="Genomic_DNA"/>
</dbReference>
<gene>
    <name evidence="8 10" type="primary">pgi</name>
    <name evidence="10" type="ORF">GCM10011332_23130</name>
</gene>
<reference evidence="10" key="2">
    <citation type="submission" date="2020-09" db="EMBL/GenBank/DDBJ databases">
        <authorList>
            <person name="Sun Q."/>
            <person name="Zhou Y."/>
        </authorList>
    </citation>
    <scope>NUCLEOTIDE SEQUENCE</scope>
    <source>
        <strain evidence="10">CGMCC 1.15254</strain>
    </source>
</reference>
<evidence type="ECO:0000256" key="3">
    <source>
        <dbReference type="ARBA" id="ARBA00022432"/>
    </source>
</evidence>
<keyword evidence="6 8" id="KW-0413">Isomerase</keyword>
<dbReference type="InterPro" id="IPR023096">
    <property type="entry name" value="G6P_Isomerase_C"/>
</dbReference>
<dbReference type="InterPro" id="IPR035482">
    <property type="entry name" value="SIS_PGI_2"/>
</dbReference>
<dbReference type="Proteomes" id="UP000632498">
    <property type="component" value="Unassembled WGS sequence"/>
</dbReference>
<comment type="subcellular location">
    <subcellularLocation>
        <location evidence="8">Cytoplasm</location>
    </subcellularLocation>
</comment>
<dbReference type="SUPFAM" id="SSF53697">
    <property type="entry name" value="SIS domain"/>
    <property type="match status" value="1"/>
</dbReference>
<dbReference type="RefSeq" id="WP_188665224.1">
    <property type="nucleotide sequence ID" value="NZ_BMHV01000016.1"/>
</dbReference>
<evidence type="ECO:0000256" key="7">
    <source>
        <dbReference type="ARBA" id="ARBA00029321"/>
    </source>
</evidence>
<comment type="pathway">
    <text evidence="8">Carbohydrate biosynthesis; gluconeogenesis.</text>
</comment>
<dbReference type="GO" id="GO:0006096">
    <property type="term" value="P:glycolytic process"/>
    <property type="evidence" value="ECO:0007669"/>
    <property type="project" value="UniProtKB-UniRule"/>
</dbReference>
<dbReference type="PROSITE" id="PS00765">
    <property type="entry name" value="P_GLUCOSE_ISOMERASE_1"/>
    <property type="match status" value="1"/>
</dbReference>
<dbReference type="CDD" id="cd05016">
    <property type="entry name" value="SIS_PGI_2"/>
    <property type="match status" value="1"/>
</dbReference>
<comment type="similarity">
    <text evidence="2 8 9">Belongs to the GPI family.</text>
</comment>